<keyword evidence="1" id="KW-0472">Membrane</keyword>
<evidence type="ECO:0000256" key="1">
    <source>
        <dbReference type="SAM" id="Phobius"/>
    </source>
</evidence>
<evidence type="ECO:0000313" key="4">
    <source>
        <dbReference type="Proteomes" id="UP000314251"/>
    </source>
</evidence>
<dbReference type="InterPro" id="IPR010090">
    <property type="entry name" value="Phage_tape_meas"/>
</dbReference>
<comment type="caution">
    <text evidence="3">The sequence shown here is derived from an EMBL/GenBank/DDBJ whole genome shotgun (WGS) entry which is preliminary data.</text>
</comment>
<organism evidence="3 4">
    <name type="scientific">Streptomyces mimosae</name>
    <dbReference type="NCBI Taxonomy" id="2586635"/>
    <lineage>
        <taxon>Bacteria</taxon>
        <taxon>Bacillati</taxon>
        <taxon>Actinomycetota</taxon>
        <taxon>Actinomycetes</taxon>
        <taxon>Kitasatosporales</taxon>
        <taxon>Streptomycetaceae</taxon>
        <taxon>Streptomyces</taxon>
    </lineage>
</organism>
<reference evidence="3" key="1">
    <citation type="submission" date="2019-10" db="EMBL/GenBank/DDBJ databases">
        <title>Nonomuraea sp. nov., isolated from Phyllanthus amarus.</title>
        <authorList>
            <person name="Klykleung N."/>
            <person name="Tanasupawat S."/>
        </authorList>
    </citation>
    <scope>NUCLEOTIDE SEQUENCE [LARGE SCALE GENOMIC DNA]</scope>
    <source>
        <strain evidence="3">3MP-10</strain>
    </source>
</reference>
<feature type="transmembrane region" description="Helical" evidence="1">
    <location>
        <begin position="408"/>
        <end position="428"/>
    </location>
</feature>
<dbReference type="EMBL" id="VDLY02000013">
    <property type="protein sequence ID" value="KAB8162918.1"/>
    <property type="molecule type" value="Genomic_DNA"/>
</dbReference>
<name>A0A5N6A662_9ACTN</name>
<sequence>MSDTSLIFNIIAKDKASAALRRTGDRITATAGVIAEGVAMAFSSGFTHSMDVSAASDKLAAQLGVGQAEAAELAAVSASVYQDAWGDSTASVNEAIRAVYQNIGDTSTAEGGLEGVTVKALALSETFDQDVSASARAAGKMIKTGLAADADEAFDILARGFQTGANEADDLLDTFSEYSTQFRNMGLDGDQAMGLLTQGLQAGARDADTVADAIKEFSIEAVAGGERVSEGFASVGLDAGEMTEMIAAGGDSSARALDMTLDALRAIEDPTERNAAAIELFGTKAEDLGESLYALDPSEAVAALGEVGGAADAMAETLADNPARALESFKRKAMAEIGAIAGGFAQWAMANPQIVQPLAIGIGALAATILLVRAGMMAWAAGQALVTAGTTLWAGAQWLLNSALLANPMTWVVIAIVALIAIIVAVATKTTFFQDVWKAMCTAVTAAWNWTWNLIKAGFNFLKNLFLNWTGPGLFIKHFDKIKGAAGRAMTWVKDKVKWGIDKAKDFITGLRDMPGKVVSWFSSLGSDIGSKMKNGFKDGGVNAIIRAWNGLSFTVGGGSFMGVGVPSFTLNTPNVPLLAQGGLINRAGAAVVGERGPELLSLPGGAQVTPLSRGRGPDAGSTGPLEVRFVFEGPEELVRMMRKAVRVRGGNVQVVLGG</sequence>
<accession>A0A5N6A662</accession>
<feature type="transmembrane region" description="Helical" evidence="1">
    <location>
        <begin position="354"/>
        <end position="372"/>
    </location>
</feature>
<keyword evidence="1" id="KW-0812">Transmembrane</keyword>
<feature type="transmembrane region" description="Helical" evidence="1">
    <location>
        <begin position="379"/>
        <end position="396"/>
    </location>
</feature>
<evidence type="ECO:0000313" key="3">
    <source>
        <dbReference type="EMBL" id="KAB8162918.1"/>
    </source>
</evidence>
<dbReference type="OrthoDB" id="3765294at2"/>
<dbReference type="AlphaFoldDB" id="A0A5N6A662"/>
<evidence type="ECO:0000259" key="2">
    <source>
        <dbReference type="Pfam" id="PF10145"/>
    </source>
</evidence>
<gene>
    <name evidence="3" type="ORF">FH607_019970</name>
</gene>
<protein>
    <recommendedName>
        <fullName evidence="2">Phage tail tape measure protein domain-containing protein</fullName>
    </recommendedName>
</protein>
<feature type="domain" description="Phage tail tape measure protein" evidence="2">
    <location>
        <begin position="85"/>
        <end position="282"/>
    </location>
</feature>
<dbReference type="RefSeq" id="WP_139670493.1">
    <property type="nucleotide sequence ID" value="NZ_VDLY02000013.1"/>
</dbReference>
<dbReference type="Pfam" id="PF10145">
    <property type="entry name" value="PhageMin_Tail"/>
    <property type="match status" value="1"/>
</dbReference>
<keyword evidence="1" id="KW-1133">Transmembrane helix</keyword>
<keyword evidence="4" id="KW-1185">Reference proteome</keyword>
<proteinExistence type="predicted"/>
<dbReference type="Proteomes" id="UP000314251">
    <property type="component" value="Unassembled WGS sequence"/>
</dbReference>